<protein>
    <submittedName>
        <fullName evidence="2">Uncharacterized protein</fullName>
    </submittedName>
</protein>
<evidence type="ECO:0000313" key="3">
    <source>
        <dbReference type="Proteomes" id="UP000017052"/>
    </source>
</evidence>
<accession>U2PM03</accession>
<proteinExistence type="predicted"/>
<name>U2PM03_9ACTN</name>
<dbReference type="EMBL" id="ACVN02000276">
    <property type="protein sequence ID" value="ERK51550.1"/>
    <property type="molecule type" value="Genomic_DNA"/>
</dbReference>
<gene>
    <name evidence="2" type="ORF">HMPREF0682_2770</name>
</gene>
<dbReference type="AlphaFoldDB" id="U2PM03"/>
<keyword evidence="3" id="KW-1185">Reference proteome</keyword>
<reference evidence="2" key="1">
    <citation type="submission" date="2013-08" db="EMBL/GenBank/DDBJ databases">
        <authorList>
            <person name="Durkin A.S."/>
            <person name="Haft D.R."/>
            <person name="McCorrison J."/>
            <person name="Torralba M."/>
            <person name="Gillis M."/>
            <person name="Haft D.H."/>
            <person name="Methe B."/>
            <person name="Sutton G."/>
            <person name="Nelson K.E."/>
        </authorList>
    </citation>
    <scope>NUCLEOTIDE SEQUENCE [LARGE SCALE GENOMIC DNA]</scope>
    <source>
        <strain evidence="2">F0233</strain>
    </source>
</reference>
<dbReference type="Proteomes" id="UP000017052">
    <property type="component" value="Unassembled WGS sequence"/>
</dbReference>
<feature type="compositionally biased region" description="Basic and acidic residues" evidence="1">
    <location>
        <begin position="33"/>
        <end position="43"/>
    </location>
</feature>
<evidence type="ECO:0000256" key="1">
    <source>
        <dbReference type="SAM" id="MobiDB-lite"/>
    </source>
</evidence>
<organism evidence="2 3">
    <name type="scientific">Propionibacterium acidifaciens F0233</name>
    <dbReference type="NCBI Taxonomy" id="553198"/>
    <lineage>
        <taxon>Bacteria</taxon>
        <taxon>Bacillati</taxon>
        <taxon>Actinomycetota</taxon>
        <taxon>Actinomycetes</taxon>
        <taxon>Propionibacteriales</taxon>
        <taxon>Propionibacteriaceae</taxon>
        <taxon>Propionibacterium</taxon>
    </lineage>
</organism>
<comment type="caution">
    <text evidence="2">The sequence shown here is derived from an EMBL/GenBank/DDBJ whole genome shotgun (WGS) entry which is preliminary data.</text>
</comment>
<sequence length="43" mass="4342">MRAGLVAEASATAAPGPSTDPRCHGPPLGSRGLDARRPDARDS</sequence>
<feature type="region of interest" description="Disordered" evidence="1">
    <location>
        <begin position="1"/>
        <end position="43"/>
    </location>
</feature>
<evidence type="ECO:0000313" key="2">
    <source>
        <dbReference type="EMBL" id="ERK51550.1"/>
    </source>
</evidence>